<evidence type="ECO:0000313" key="4">
    <source>
        <dbReference type="Proteomes" id="UP000306196"/>
    </source>
</evidence>
<sequence>MPAILFLRSSFGYSFLSPKTVFLPCAQVSFLFLIVTWVEPWLRKPLWAVALFAASASFLYVAHLLAAFWREKERKGKHDFYAGTSHLLRIPGFSQNRGNQDFETVLHLWIEPAVVFVAAVFFRGFLSEQWLSLWLLVVVAGMWLKAFINYWYGIRSEKKHTDIIEDAEEKMPGGGAFAEVPLPNASGRKPKRTRPPQSAVETADQAIEQRYAELLRLMPPRPPYDLQQAEQNYRELMKAFHPDPNRPTPENHEKSAELNEAIAHFRRTNDS</sequence>
<name>A0A5R8KHK5_9BACT</name>
<dbReference type="OrthoDB" id="9846488at2"/>
<dbReference type="Gene3D" id="1.10.287.110">
    <property type="entry name" value="DnaJ domain"/>
    <property type="match status" value="1"/>
</dbReference>
<evidence type="ECO:0000256" key="2">
    <source>
        <dbReference type="SAM" id="Phobius"/>
    </source>
</evidence>
<feature type="transmembrane region" description="Helical" evidence="2">
    <location>
        <begin position="46"/>
        <end position="69"/>
    </location>
</feature>
<keyword evidence="2" id="KW-1133">Transmembrane helix</keyword>
<feature type="transmembrane region" description="Helical" evidence="2">
    <location>
        <begin position="21"/>
        <end position="40"/>
    </location>
</feature>
<dbReference type="SUPFAM" id="SSF46565">
    <property type="entry name" value="Chaperone J-domain"/>
    <property type="match status" value="1"/>
</dbReference>
<feature type="transmembrane region" description="Helical" evidence="2">
    <location>
        <begin position="131"/>
        <end position="152"/>
    </location>
</feature>
<dbReference type="InterPro" id="IPR036869">
    <property type="entry name" value="J_dom_sf"/>
</dbReference>
<comment type="caution">
    <text evidence="3">The sequence shown here is derived from an EMBL/GenBank/DDBJ whole genome shotgun (WGS) entry which is preliminary data.</text>
</comment>
<proteinExistence type="predicted"/>
<gene>
    <name evidence="3" type="ORF">FEM03_08035</name>
</gene>
<dbReference type="Proteomes" id="UP000306196">
    <property type="component" value="Unassembled WGS sequence"/>
</dbReference>
<accession>A0A5R8KHK5</accession>
<dbReference type="RefSeq" id="WP_138085677.1">
    <property type="nucleotide sequence ID" value="NZ_VAUV01000005.1"/>
</dbReference>
<evidence type="ECO:0000313" key="3">
    <source>
        <dbReference type="EMBL" id="TLD71465.1"/>
    </source>
</evidence>
<dbReference type="AlphaFoldDB" id="A0A5R8KHK5"/>
<dbReference type="InterPro" id="IPR001623">
    <property type="entry name" value="DnaJ_domain"/>
</dbReference>
<dbReference type="EMBL" id="VAUV01000005">
    <property type="protein sequence ID" value="TLD71465.1"/>
    <property type="molecule type" value="Genomic_DNA"/>
</dbReference>
<keyword evidence="4" id="KW-1185">Reference proteome</keyword>
<protein>
    <submittedName>
        <fullName evidence="3">J domain-containing protein</fullName>
    </submittedName>
</protein>
<organism evidence="3 4">
    <name type="scientific">Phragmitibacter flavus</name>
    <dbReference type="NCBI Taxonomy" id="2576071"/>
    <lineage>
        <taxon>Bacteria</taxon>
        <taxon>Pseudomonadati</taxon>
        <taxon>Verrucomicrobiota</taxon>
        <taxon>Verrucomicrobiia</taxon>
        <taxon>Verrucomicrobiales</taxon>
        <taxon>Verrucomicrobiaceae</taxon>
        <taxon>Phragmitibacter</taxon>
    </lineage>
</organism>
<dbReference type="CDD" id="cd06257">
    <property type="entry name" value="DnaJ"/>
    <property type="match status" value="1"/>
</dbReference>
<keyword evidence="2" id="KW-0472">Membrane</keyword>
<reference evidence="3 4" key="1">
    <citation type="submission" date="2019-05" db="EMBL/GenBank/DDBJ databases">
        <title>Verrucobacter flavum gen. nov., sp. nov. a new member of the family Verrucomicrobiaceae.</title>
        <authorList>
            <person name="Szuroczki S."/>
            <person name="Abbaszade G."/>
            <person name="Szabo A."/>
            <person name="Felfoldi T."/>
            <person name="Schumann P."/>
            <person name="Boka K."/>
            <person name="Keki Z."/>
            <person name="Toumi M."/>
            <person name="Toth E."/>
        </authorList>
    </citation>
    <scope>NUCLEOTIDE SEQUENCE [LARGE SCALE GENOMIC DNA]</scope>
    <source>
        <strain evidence="3 4">MG-N-17</strain>
    </source>
</reference>
<feature type="transmembrane region" description="Helical" evidence="2">
    <location>
        <begin position="105"/>
        <end position="125"/>
    </location>
</feature>
<evidence type="ECO:0000256" key="1">
    <source>
        <dbReference type="SAM" id="MobiDB-lite"/>
    </source>
</evidence>
<feature type="region of interest" description="Disordered" evidence="1">
    <location>
        <begin position="180"/>
        <end position="200"/>
    </location>
</feature>
<keyword evidence="2" id="KW-0812">Transmembrane</keyword>